<keyword evidence="2 3" id="KW-0040">ANK repeat</keyword>
<feature type="domain" description="DUF7779" evidence="5">
    <location>
        <begin position="42"/>
        <end position="114"/>
    </location>
</feature>
<dbReference type="PANTHER" id="PTHR24198:SF165">
    <property type="entry name" value="ANKYRIN REPEAT-CONTAINING PROTEIN-RELATED"/>
    <property type="match status" value="1"/>
</dbReference>
<dbReference type="Proteomes" id="UP000092444">
    <property type="component" value="Unassembled WGS sequence"/>
</dbReference>
<dbReference type="VEuPathDB" id="VectorBase:GMOY004298"/>
<evidence type="ECO:0000256" key="1">
    <source>
        <dbReference type="ARBA" id="ARBA00022737"/>
    </source>
</evidence>
<dbReference type="EMBL" id="CCAG010022149">
    <property type="status" value="NOT_ANNOTATED_CDS"/>
    <property type="molecule type" value="Genomic_DNA"/>
</dbReference>
<dbReference type="InterPro" id="IPR056681">
    <property type="entry name" value="DUF7779"/>
</dbReference>
<protein>
    <recommendedName>
        <fullName evidence="5">DUF7779 domain-containing protein</fullName>
    </recommendedName>
</protein>
<feature type="repeat" description="ANK" evidence="3">
    <location>
        <begin position="241"/>
        <end position="274"/>
    </location>
</feature>
<dbReference type="InterPro" id="IPR011049">
    <property type="entry name" value="Serralysin-like_metalloprot_C"/>
</dbReference>
<feature type="repeat" description="ANK" evidence="3">
    <location>
        <begin position="208"/>
        <end position="240"/>
    </location>
</feature>
<dbReference type="Pfam" id="PF13606">
    <property type="entry name" value="Ank_3"/>
    <property type="match status" value="1"/>
</dbReference>
<dbReference type="InterPro" id="IPR002110">
    <property type="entry name" value="Ankyrin_rpt"/>
</dbReference>
<evidence type="ECO:0000259" key="5">
    <source>
        <dbReference type="Pfam" id="PF25000"/>
    </source>
</evidence>
<sequence length="1378" mass="154339">MRKDFLDYKVFQGTGDEYAKTTFTTWKVTINRIADNRKCGQLALNILNIVAYLMPEKIRREMFLSLAGGSEEQLKSSVDLLVEYSMVNDEKEQGMLSIHRLVQEVTRLNLKTEQDREEKVLREALELIKEPSLKEGDIANVASILNYASRHDKLIADPGFDRTYGEYQYTSLCLLIRFNQGEKAVKHLINNIRRMKYPSMLIRFVNSAGHSPLRLAIENGNLNIVKYLIENGADYDSLSENDMTLLHIAASCGQLEVVKYLVADRGANIEAKDSDGMTPLHTAASRGSIELAKYFVTKRSNVNEKSYKGYTPLHLAAERGFLDTVKYLIKEGADLGAKDHKGYTPLHLAAERGFLDIVEYLINKGASYDIEFDYKWTLLHFFAREGNLDGIKLLVEKNDKYVRDYFINRINKLHENQGTALDMAAQCGHLEIVRLLRQKGASILGNKELTPLHLAAERGFLDTVKYLIKEGADLDAKDHKGYTPLHLAAERGFLDIMKYLIKEGAGCDIKDYRNLTPLDLAEKELAQDPENDNLIKIKALLFNVKDESKSQHREEGTSGSFSARECLPSTSSGIRRNKRNAENECLFAWEDVDEFSEKKNENRDFSKVEIDSEKFVDYVKDLPEEKRSQLIQLADEARVKGRFQGLVNRLISNQKIMSHLTVVERISGIAMHGMMAKNVLADFLNGNYQGVAVNVGFIAGGQGFAKIAEAASLKGLKLVTEGKLLVGNSLRAASPFLARGTSAFVIYDLVNQVKAFKNGTDEALVGVIGDSIYLGVDAAEIGIEVAEAFEVLEGVSSVTGPIGAAVGAVVFFCTDIHMAVKRVDKIDQIVHLKGNEKFIEGLRASMGMQPEQYIEELIEKKQVNNQLVNQGLEYLKQHSDIQRYVFPTGELVIDSDQEVSHKPQMGLNNLALLGNTVDNVIWHRARPDNSNVGKLFCLPTGPIRSEVGGENAYLCHNAIGLFYIADRTGNSTLIALGKGRDRATGFRDSPNIFLVDDGNKELTGGDKDDVFILVGNKTIGTLDGGDGNNTINLAGFALDKDYINVNFNPFKHSGLISSPPNSVTIKNMHRIYGRKGKQDIIDYGCDIRYVDGQGGRSNDNPDHIIIPYCYGVRKKIVSHLVGNGGENIYVVDSETDNVPEVIIHDVDEENPIDTIDLRNVVKKAKDNFELQVIKSENDLLLRATVEKHEYFTVRLKDGVERYNKAHVIVENVPMRISVGKNEWCLKPQPLVFEKDKEVIVITDQDVEKDTELVTPRKGGNYTFVRSNGGDLMITNAFDFSITKNDLCSITLSRFYETPKMATLSIKFADKEVVLKDHQEEISTARDVNIVKKEHKDQVYNDVFNRGKQQNATVRHSRHKEHSNLDKEFSESSSTRPSS</sequence>
<dbReference type="Pfam" id="PF12796">
    <property type="entry name" value="Ank_2"/>
    <property type="match status" value="3"/>
</dbReference>
<feature type="repeat" description="ANK" evidence="3">
    <location>
        <begin position="308"/>
        <end position="340"/>
    </location>
</feature>
<dbReference type="EnsemblMetazoa" id="GMOY004298-RA">
    <property type="protein sequence ID" value="GMOY004298-PA"/>
    <property type="gene ID" value="GMOY004298"/>
</dbReference>
<name>A0A1B0FKD0_GLOMM</name>
<dbReference type="Pfam" id="PF00023">
    <property type="entry name" value="Ank"/>
    <property type="match status" value="1"/>
</dbReference>
<feature type="repeat" description="ANK" evidence="3">
    <location>
        <begin position="341"/>
        <end position="373"/>
    </location>
</feature>
<feature type="repeat" description="ANK" evidence="3">
    <location>
        <begin position="416"/>
        <end position="448"/>
    </location>
</feature>
<keyword evidence="7" id="KW-1185">Reference proteome</keyword>
<dbReference type="PANTHER" id="PTHR24198">
    <property type="entry name" value="ANKYRIN REPEAT AND PROTEIN KINASE DOMAIN-CONTAINING PROTEIN"/>
    <property type="match status" value="1"/>
</dbReference>
<dbReference type="PROSITE" id="PS50088">
    <property type="entry name" value="ANK_REPEAT"/>
    <property type="match status" value="8"/>
</dbReference>
<feature type="repeat" description="ANK" evidence="3">
    <location>
        <begin position="275"/>
        <end position="307"/>
    </location>
</feature>
<accession>A0A1B0FKD0</accession>
<dbReference type="InterPro" id="IPR036770">
    <property type="entry name" value="Ankyrin_rpt-contain_sf"/>
</dbReference>
<evidence type="ECO:0000313" key="7">
    <source>
        <dbReference type="Proteomes" id="UP000092444"/>
    </source>
</evidence>
<evidence type="ECO:0000313" key="6">
    <source>
        <dbReference type="EnsemblMetazoa" id="GMOY004298-PA"/>
    </source>
</evidence>
<feature type="region of interest" description="Disordered" evidence="4">
    <location>
        <begin position="1344"/>
        <end position="1378"/>
    </location>
</feature>
<feature type="repeat" description="ANK" evidence="3">
    <location>
        <begin position="447"/>
        <end position="479"/>
    </location>
</feature>
<dbReference type="SUPFAM" id="SSF48403">
    <property type="entry name" value="Ankyrin repeat"/>
    <property type="match status" value="1"/>
</dbReference>
<proteinExistence type="predicted"/>
<feature type="repeat" description="ANK" evidence="3">
    <location>
        <begin position="480"/>
        <end position="512"/>
    </location>
</feature>
<organism evidence="6 7">
    <name type="scientific">Glossina morsitans morsitans</name>
    <name type="common">Savannah tsetse fly</name>
    <dbReference type="NCBI Taxonomy" id="37546"/>
    <lineage>
        <taxon>Eukaryota</taxon>
        <taxon>Metazoa</taxon>
        <taxon>Ecdysozoa</taxon>
        <taxon>Arthropoda</taxon>
        <taxon>Hexapoda</taxon>
        <taxon>Insecta</taxon>
        <taxon>Pterygota</taxon>
        <taxon>Neoptera</taxon>
        <taxon>Endopterygota</taxon>
        <taxon>Diptera</taxon>
        <taxon>Brachycera</taxon>
        <taxon>Muscomorpha</taxon>
        <taxon>Hippoboscoidea</taxon>
        <taxon>Glossinidae</taxon>
        <taxon>Glossina</taxon>
    </lineage>
</organism>
<dbReference type="Gene3D" id="1.25.40.20">
    <property type="entry name" value="Ankyrin repeat-containing domain"/>
    <property type="match status" value="2"/>
</dbReference>
<evidence type="ECO:0000256" key="2">
    <source>
        <dbReference type="ARBA" id="ARBA00023043"/>
    </source>
</evidence>
<dbReference type="STRING" id="37546.A0A1B0FKD0"/>
<keyword evidence="1" id="KW-0677">Repeat</keyword>
<dbReference type="SMART" id="SM00248">
    <property type="entry name" value="ANK"/>
    <property type="match status" value="10"/>
</dbReference>
<dbReference type="Pfam" id="PF25000">
    <property type="entry name" value="DUF7779"/>
    <property type="match status" value="1"/>
</dbReference>
<reference evidence="6" key="1">
    <citation type="submission" date="2020-05" db="UniProtKB">
        <authorList>
            <consortium name="EnsemblMetazoa"/>
        </authorList>
    </citation>
    <scope>IDENTIFICATION</scope>
    <source>
        <strain evidence="6">Yale</strain>
    </source>
</reference>
<evidence type="ECO:0000256" key="3">
    <source>
        <dbReference type="PROSITE-ProRule" id="PRU00023"/>
    </source>
</evidence>
<dbReference type="SUPFAM" id="SSF51120">
    <property type="entry name" value="beta-Roll"/>
    <property type="match status" value="1"/>
</dbReference>
<evidence type="ECO:0000256" key="4">
    <source>
        <dbReference type="SAM" id="MobiDB-lite"/>
    </source>
</evidence>
<dbReference type="PROSITE" id="PS50297">
    <property type="entry name" value="ANK_REP_REGION"/>
    <property type="match status" value="8"/>
</dbReference>
<dbReference type="PRINTS" id="PR01415">
    <property type="entry name" value="ANKYRIN"/>
</dbReference>